<dbReference type="CDD" id="cd06532">
    <property type="entry name" value="Glyco_transf_25"/>
    <property type="match status" value="1"/>
</dbReference>
<dbReference type="EMBL" id="MK072246">
    <property type="protein sequence ID" value="AYV80675.1"/>
    <property type="molecule type" value="Genomic_DNA"/>
</dbReference>
<proteinExistence type="predicted"/>
<dbReference type="Pfam" id="PF01755">
    <property type="entry name" value="Glyco_transf_25"/>
    <property type="match status" value="1"/>
</dbReference>
<reference evidence="2" key="1">
    <citation type="submission" date="2018-10" db="EMBL/GenBank/DDBJ databases">
        <title>Hidden diversity of soil giant viruses.</title>
        <authorList>
            <person name="Schulz F."/>
            <person name="Alteio L."/>
            <person name="Goudeau D."/>
            <person name="Ryan E.M."/>
            <person name="Malmstrom R.R."/>
            <person name="Blanchard J."/>
            <person name="Woyke T."/>
        </authorList>
    </citation>
    <scope>NUCLEOTIDE SEQUENCE</scope>
    <source>
        <strain evidence="2">HAV1</strain>
    </source>
</reference>
<feature type="domain" description="Glycosyl transferase family 25" evidence="1">
    <location>
        <begin position="20"/>
        <end position="200"/>
    </location>
</feature>
<organism evidence="2">
    <name type="scientific">Harvfovirus sp</name>
    <dbReference type="NCBI Taxonomy" id="2487768"/>
    <lineage>
        <taxon>Viruses</taxon>
        <taxon>Varidnaviria</taxon>
        <taxon>Bamfordvirae</taxon>
        <taxon>Nucleocytoviricota</taxon>
        <taxon>Megaviricetes</taxon>
        <taxon>Imitervirales</taxon>
        <taxon>Mimiviridae</taxon>
        <taxon>Klosneuvirinae</taxon>
    </lineage>
</organism>
<sequence length="397" mass="46834">MTNINYKINYEYQNFITNSICVNLQRRTDRKENMIKLFNDNNINVDFMKAVDGKNLEKSDLLKALYENNDFNYRKAIIGCSLSHVNLWLNLLDDTKNDYYIIYEDDIILAKNYKTKINKIIEQAKNQDIIFLGYHMYKDKKKLYDHIYNIDDSEHITLHPLNKSVYIGGTFGYIINKNGANQMMNYIGKNGIKHGIDYVMKINEMVNCYECQPMVIFSDCCYTFSSNVDSDIQKNYDFFDFMPEFVDYNFYPNQDSYGNDIEINQIRSTDISLLKNMADSDDRCVAFNTYGYLKHKIEKTFIILQNRFHSVDGMYIKKKFDNKYLKFEGYEFYPEKDSFGNDISCVTTDLDMLKNMADADEKCVAFNTCGYMKYKINPEFINLRRGGIYIKKNITLS</sequence>
<dbReference type="InterPro" id="IPR002654">
    <property type="entry name" value="Glyco_trans_25"/>
</dbReference>
<name>A0A3G5A0G4_9VIRU</name>
<protein>
    <submittedName>
        <fullName evidence="2">Putative fucosyltransferase</fullName>
    </submittedName>
</protein>
<keyword evidence="2" id="KW-0328">Glycosyltransferase</keyword>
<evidence type="ECO:0000313" key="2">
    <source>
        <dbReference type="EMBL" id="AYV80675.1"/>
    </source>
</evidence>
<accession>A0A3G5A0G4</accession>
<keyword evidence="2" id="KW-0808">Transferase</keyword>
<evidence type="ECO:0000259" key="1">
    <source>
        <dbReference type="Pfam" id="PF01755"/>
    </source>
</evidence>
<gene>
    <name evidence="2" type="ORF">Harvfovirus4_39</name>
</gene>
<dbReference type="GO" id="GO:0016757">
    <property type="term" value="F:glycosyltransferase activity"/>
    <property type="evidence" value="ECO:0007669"/>
    <property type="project" value="UniProtKB-KW"/>
</dbReference>